<dbReference type="AlphaFoldDB" id="A0A5M3VWR6"/>
<gene>
    <name evidence="1" type="ORF">Acor_15960</name>
</gene>
<name>A0A5M3VWR6_9ACTN</name>
<reference evidence="1 2" key="1">
    <citation type="submission" date="2019-10" db="EMBL/GenBank/DDBJ databases">
        <title>Whole genome shotgun sequence of Acrocarpospora corrugata NBRC 13972.</title>
        <authorList>
            <person name="Ichikawa N."/>
            <person name="Kimura A."/>
            <person name="Kitahashi Y."/>
            <person name="Komaki H."/>
            <person name="Oguchi A."/>
        </authorList>
    </citation>
    <scope>NUCLEOTIDE SEQUENCE [LARGE SCALE GENOMIC DNA]</scope>
    <source>
        <strain evidence="1 2">NBRC 13972</strain>
    </source>
</reference>
<dbReference type="EMBL" id="BLAD01000040">
    <property type="protein sequence ID" value="GER99532.1"/>
    <property type="molecule type" value="Genomic_DNA"/>
</dbReference>
<evidence type="ECO:0008006" key="3">
    <source>
        <dbReference type="Google" id="ProtNLM"/>
    </source>
</evidence>
<evidence type="ECO:0000313" key="2">
    <source>
        <dbReference type="Proteomes" id="UP000334990"/>
    </source>
</evidence>
<evidence type="ECO:0000313" key="1">
    <source>
        <dbReference type="EMBL" id="GER99532.1"/>
    </source>
</evidence>
<keyword evidence="2" id="KW-1185">Reference proteome</keyword>
<proteinExistence type="predicted"/>
<protein>
    <recommendedName>
        <fullName evidence="3">Type II toxin-antitoxin system RelE/ParE family toxin</fullName>
    </recommendedName>
</protein>
<dbReference type="Proteomes" id="UP000334990">
    <property type="component" value="Unassembled WGS sequence"/>
</dbReference>
<accession>A0A5M3VWR6</accession>
<sequence length="78" mass="8707">MKRTLHLGAVIGDVAALPPQLRARLLRTIEDLVDTPEPLGARPYGGIPDAFEFVTDLFTLRYTYGEDHVSIWVVRANT</sequence>
<organism evidence="1 2">
    <name type="scientific">Acrocarpospora corrugata</name>
    <dbReference type="NCBI Taxonomy" id="35763"/>
    <lineage>
        <taxon>Bacteria</taxon>
        <taxon>Bacillati</taxon>
        <taxon>Actinomycetota</taxon>
        <taxon>Actinomycetes</taxon>
        <taxon>Streptosporangiales</taxon>
        <taxon>Streptosporangiaceae</taxon>
        <taxon>Acrocarpospora</taxon>
    </lineage>
</organism>
<comment type="caution">
    <text evidence="1">The sequence shown here is derived from an EMBL/GenBank/DDBJ whole genome shotgun (WGS) entry which is preliminary data.</text>
</comment>